<evidence type="ECO:0000313" key="2">
    <source>
        <dbReference type="Proteomes" id="UP000076128"/>
    </source>
</evidence>
<dbReference type="EMBL" id="CP012661">
    <property type="protein sequence ID" value="AMY70943.1"/>
    <property type="molecule type" value="Genomic_DNA"/>
</dbReference>
<gene>
    <name evidence="1" type="ORF">AKL17_3720</name>
</gene>
<dbReference type="RefSeq" id="WP_066815691.1">
    <property type="nucleotide sequence ID" value="NZ_CP012661.1"/>
</dbReference>
<accession>A0A165STL5</accession>
<organism evidence="1 2">
    <name type="scientific">Frigidibacter mobilis</name>
    <dbReference type="NCBI Taxonomy" id="1335048"/>
    <lineage>
        <taxon>Bacteria</taxon>
        <taxon>Pseudomonadati</taxon>
        <taxon>Pseudomonadota</taxon>
        <taxon>Alphaproteobacteria</taxon>
        <taxon>Rhodobacterales</taxon>
        <taxon>Paracoccaceae</taxon>
        <taxon>Frigidibacter</taxon>
    </lineage>
</organism>
<name>A0A165STL5_9RHOB</name>
<proteinExistence type="predicted"/>
<keyword evidence="2" id="KW-1185">Reference proteome</keyword>
<dbReference type="KEGG" id="daa:AKL17_3720"/>
<sequence length="59" mass="5860">MADAIPLIRKTAQVAAAIRDAEPPLGMAGGAAFPAAASDAILRAARTGWSEMPLQGAAA</sequence>
<reference evidence="1 2" key="1">
    <citation type="submission" date="2015-09" db="EMBL/GenBank/DDBJ databases">
        <title>Complete genome sequence of Defluviimonas alba cai42t isolated from an oilfield in Xinjiang.</title>
        <authorList>
            <person name="Geng S."/>
            <person name="Pan X."/>
            <person name="Wu X."/>
        </authorList>
    </citation>
    <scope>NUCLEOTIDE SEQUENCE [LARGE SCALE GENOMIC DNA]</scope>
    <source>
        <strain evidence="2">cai42</strain>
    </source>
</reference>
<dbReference type="STRING" id="1335048.AKL17_3720"/>
<evidence type="ECO:0000313" key="1">
    <source>
        <dbReference type="EMBL" id="AMY70943.1"/>
    </source>
</evidence>
<dbReference type="Proteomes" id="UP000076128">
    <property type="component" value="Chromosome"/>
</dbReference>
<protein>
    <submittedName>
        <fullName evidence="1">Uncharacterized protein</fullName>
    </submittedName>
</protein>
<dbReference type="AlphaFoldDB" id="A0A165STL5"/>